<dbReference type="InterPro" id="IPR051451">
    <property type="entry name" value="PhoH2-like"/>
</dbReference>
<evidence type="ECO:0000256" key="2">
    <source>
        <dbReference type="ARBA" id="ARBA00022741"/>
    </source>
</evidence>
<dbReference type="OrthoDB" id="9805148at2"/>
<dbReference type="Gene3D" id="3.40.50.300">
    <property type="entry name" value="P-loop containing nucleotide triphosphate hydrolases"/>
    <property type="match status" value="1"/>
</dbReference>
<dbReference type="eggNOG" id="COG1702">
    <property type="taxonomic scope" value="Bacteria"/>
</dbReference>
<dbReference type="PANTHER" id="PTHR30473:SF3">
    <property type="entry name" value="PROTEIN PHOH"/>
    <property type="match status" value="1"/>
</dbReference>
<dbReference type="InterPro" id="IPR003714">
    <property type="entry name" value="PhoH"/>
</dbReference>
<dbReference type="EMBL" id="CP003746">
    <property type="protein sequence ID" value="AFU99216.1"/>
    <property type="molecule type" value="Genomic_DNA"/>
</dbReference>
<reference evidence="6 7" key="1">
    <citation type="journal article" date="2013" name="Genome Announc.">
        <title>Complete genome sequence of Simiduia agarivorans SA1(T), a marine bacterium able to degrade a variety of polysaccharides.</title>
        <authorList>
            <person name="Lin S.Y."/>
            <person name="Shieh W.Y."/>
            <person name="Chen J.S."/>
            <person name="Tang S.L."/>
        </authorList>
    </citation>
    <scope>NUCLEOTIDE SEQUENCE [LARGE SCALE GENOMIC DNA]</scope>
    <source>
        <strain evidence="7">DSM 21679 / JCM 13881 / BCRC 17597 / SA1</strain>
    </source>
</reference>
<dbReference type="AlphaFoldDB" id="K4KJR0"/>
<keyword evidence="3" id="KW-0067">ATP-binding</keyword>
<dbReference type="GO" id="GO:0005829">
    <property type="term" value="C:cytosol"/>
    <property type="evidence" value="ECO:0007669"/>
    <property type="project" value="TreeGrafter"/>
</dbReference>
<feature type="domain" description="PhoH-like protein" evidence="5">
    <location>
        <begin position="58"/>
        <end position="260"/>
    </location>
</feature>
<dbReference type="Pfam" id="PF02562">
    <property type="entry name" value="PhoH"/>
    <property type="match status" value="1"/>
</dbReference>
<keyword evidence="7" id="KW-1185">Reference proteome</keyword>
<dbReference type="PANTHER" id="PTHR30473">
    <property type="entry name" value="PROTEIN PHOH"/>
    <property type="match status" value="1"/>
</dbReference>
<dbReference type="KEGG" id="saga:M5M_10175"/>
<keyword evidence="2" id="KW-0547">Nucleotide-binding</keyword>
<feature type="region of interest" description="Disordered" evidence="4">
    <location>
        <begin position="1"/>
        <end position="34"/>
    </location>
</feature>
<dbReference type="STRING" id="1117647.M5M_10175"/>
<proteinExistence type="inferred from homology"/>
<evidence type="ECO:0000256" key="3">
    <source>
        <dbReference type="ARBA" id="ARBA00022840"/>
    </source>
</evidence>
<name>K4KJR0_SIMAS</name>
<feature type="compositionally biased region" description="Basic residues" evidence="4">
    <location>
        <begin position="20"/>
        <end position="30"/>
    </location>
</feature>
<dbReference type="SUPFAM" id="SSF52540">
    <property type="entry name" value="P-loop containing nucleoside triphosphate hydrolases"/>
    <property type="match status" value="1"/>
</dbReference>
<gene>
    <name evidence="6" type="ordered locus">M5M_10175</name>
</gene>
<sequence length="264" mass="29423">MAKRSQARHKHYDDQYADKKLKKAARKARRNQSNVVELNARYNPTDTAYSTQRSNQPLKARTPAQQTYINAINNNALTFGIGPAGTGKSYCAGALAARALESGEVERIIITRPAVEAGESLGFLPGALDEKFAVYIDAFRDILNERLGSGTVDYCLRHGRIVAAPLAYMRGKTFDHRTFVILDEAQNTTIEQMKMFLTRIGEECKVVINGDIRQSDIRGKSGLADAVERLGGVNNVYIHEFERADIVRSGLVREIIDLYEPDDE</sequence>
<protein>
    <submittedName>
        <fullName evidence="6">PhoH-like protein</fullName>
    </submittedName>
</protein>
<evidence type="ECO:0000256" key="4">
    <source>
        <dbReference type="SAM" id="MobiDB-lite"/>
    </source>
</evidence>
<feature type="compositionally biased region" description="Basic residues" evidence="4">
    <location>
        <begin position="1"/>
        <end position="10"/>
    </location>
</feature>
<evidence type="ECO:0000313" key="6">
    <source>
        <dbReference type="EMBL" id="AFU99216.1"/>
    </source>
</evidence>
<accession>K4KJR0</accession>
<evidence type="ECO:0000256" key="1">
    <source>
        <dbReference type="ARBA" id="ARBA00010393"/>
    </source>
</evidence>
<dbReference type="HOGENOM" id="CLU_051654_4_1_6"/>
<organism evidence="6 7">
    <name type="scientific">Simiduia agarivorans (strain DSM 21679 / JCM 13881 / BCRC 17597 / SA1)</name>
    <dbReference type="NCBI Taxonomy" id="1117647"/>
    <lineage>
        <taxon>Bacteria</taxon>
        <taxon>Pseudomonadati</taxon>
        <taxon>Pseudomonadota</taxon>
        <taxon>Gammaproteobacteria</taxon>
        <taxon>Cellvibrionales</taxon>
        <taxon>Cellvibrionaceae</taxon>
        <taxon>Simiduia</taxon>
    </lineage>
</organism>
<dbReference type="RefSeq" id="WP_015047380.1">
    <property type="nucleotide sequence ID" value="NC_018868.3"/>
</dbReference>
<comment type="similarity">
    <text evidence="1">Belongs to the PhoH family.</text>
</comment>
<dbReference type="Proteomes" id="UP000000466">
    <property type="component" value="Chromosome"/>
</dbReference>
<dbReference type="GO" id="GO:0005524">
    <property type="term" value="F:ATP binding"/>
    <property type="evidence" value="ECO:0007669"/>
    <property type="project" value="UniProtKB-KW"/>
</dbReference>
<evidence type="ECO:0000313" key="7">
    <source>
        <dbReference type="Proteomes" id="UP000000466"/>
    </source>
</evidence>
<dbReference type="InterPro" id="IPR027417">
    <property type="entry name" value="P-loop_NTPase"/>
</dbReference>
<evidence type="ECO:0000259" key="5">
    <source>
        <dbReference type="Pfam" id="PF02562"/>
    </source>
</evidence>